<dbReference type="EMBL" id="BARU01032257">
    <property type="protein sequence ID" value="GAH68990.1"/>
    <property type="molecule type" value="Genomic_DNA"/>
</dbReference>
<dbReference type="AlphaFoldDB" id="X1IID6"/>
<organism evidence="1">
    <name type="scientific">marine sediment metagenome</name>
    <dbReference type="NCBI Taxonomy" id="412755"/>
    <lineage>
        <taxon>unclassified sequences</taxon>
        <taxon>metagenomes</taxon>
        <taxon>ecological metagenomes</taxon>
    </lineage>
</organism>
<protein>
    <submittedName>
        <fullName evidence="1">Uncharacterized protein</fullName>
    </submittedName>
</protein>
<gene>
    <name evidence="1" type="ORF">S03H2_50896</name>
</gene>
<reference evidence="1" key="1">
    <citation type="journal article" date="2014" name="Front. Microbiol.">
        <title>High frequency of phylogenetically diverse reductive dehalogenase-homologous genes in deep subseafloor sedimentary metagenomes.</title>
        <authorList>
            <person name="Kawai M."/>
            <person name="Futagami T."/>
            <person name="Toyoda A."/>
            <person name="Takaki Y."/>
            <person name="Nishi S."/>
            <person name="Hori S."/>
            <person name="Arai W."/>
            <person name="Tsubouchi T."/>
            <person name="Morono Y."/>
            <person name="Uchiyama I."/>
            <person name="Ito T."/>
            <person name="Fujiyama A."/>
            <person name="Inagaki F."/>
            <person name="Takami H."/>
        </authorList>
    </citation>
    <scope>NUCLEOTIDE SEQUENCE</scope>
    <source>
        <strain evidence="1">Expedition CK06-06</strain>
    </source>
</reference>
<sequence>MVDALERVGLLDGTEIDIINIDIISVKGESDTRIDFPHIAFP</sequence>
<proteinExistence type="predicted"/>
<name>X1IID6_9ZZZZ</name>
<comment type="caution">
    <text evidence="1">The sequence shown here is derived from an EMBL/GenBank/DDBJ whole genome shotgun (WGS) entry which is preliminary data.</text>
</comment>
<accession>X1IID6</accession>
<evidence type="ECO:0000313" key="1">
    <source>
        <dbReference type="EMBL" id="GAH68990.1"/>
    </source>
</evidence>